<evidence type="ECO:0000256" key="5">
    <source>
        <dbReference type="ARBA" id="ARBA00022746"/>
    </source>
</evidence>
<evidence type="ECO:0000313" key="13">
    <source>
        <dbReference type="EMBL" id="MBO1227712.1"/>
    </source>
</evidence>
<gene>
    <name evidence="13" type="ORF">J3T88_10415</name>
</gene>
<evidence type="ECO:0000256" key="6">
    <source>
        <dbReference type="ARBA" id="ARBA00023136"/>
    </source>
</evidence>
<dbReference type="CDD" id="cd00761">
    <property type="entry name" value="Glyco_tranf_GTA_type"/>
    <property type="match status" value="1"/>
</dbReference>
<evidence type="ECO:0000259" key="12">
    <source>
        <dbReference type="Pfam" id="PF00535"/>
    </source>
</evidence>
<dbReference type="SUPFAM" id="SSF53448">
    <property type="entry name" value="Nucleotide-diphospho-sugar transferases"/>
    <property type="match status" value="1"/>
</dbReference>
<evidence type="ECO:0000256" key="9">
    <source>
        <dbReference type="ARBA" id="ARBA00038120"/>
    </source>
</evidence>
<keyword evidence="14" id="KW-1185">Reference proteome</keyword>
<evidence type="ECO:0000256" key="10">
    <source>
        <dbReference type="ARBA" id="ARBA00040345"/>
    </source>
</evidence>
<keyword evidence="11" id="KW-0812">Transmembrane</keyword>
<keyword evidence="4" id="KW-0808">Transferase</keyword>
<dbReference type="Pfam" id="PF00535">
    <property type="entry name" value="Glycos_transf_2"/>
    <property type="match status" value="1"/>
</dbReference>
<protein>
    <recommendedName>
        <fullName evidence="10">4,4'-diaponeurosporenoate glycosyltransferase</fullName>
    </recommendedName>
</protein>
<comment type="subcellular location">
    <subcellularLocation>
        <location evidence="1">Cell membrane</location>
    </subcellularLocation>
</comment>
<keyword evidence="3" id="KW-0328">Glycosyltransferase</keyword>
<dbReference type="Gene3D" id="3.90.550.10">
    <property type="entry name" value="Spore Coat Polysaccharide Biosynthesis Protein SpsA, Chain A"/>
    <property type="match status" value="1"/>
</dbReference>
<feature type="transmembrane region" description="Helical" evidence="11">
    <location>
        <begin position="6"/>
        <end position="24"/>
    </location>
</feature>
<evidence type="ECO:0000256" key="3">
    <source>
        <dbReference type="ARBA" id="ARBA00022676"/>
    </source>
</evidence>
<comment type="caution">
    <text evidence="13">The sequence shown here is derived from an EMBL/GenBank/DDBJ whole genome shotgun (WGS) entry which is preliminary data.</text>
</comment>
<evidence type="ECO:0000256" key="4">
    <source>
        <dbReference type="ARBA" id="ARBA00022679"/>
    </source>
</evidence>
<comment type="function">
    <text evidence="7">Catalyzes the glycosylation of 4,4'-diaponeurosporenoate, i.e. the esterification of glucose at the C1'' position with the carboxyl group of 4,4'-diaponeurosporenic acid, to form glycosyl-4,4'-diaponeurosporenoate. This is a step in the biosynthesis of staphyloxanthin, an orange pigment present in most staphylococci strains.</text>
</comment>
<evidence type="ECO:0000256" key="7">
    <source>
        <dbReference type="ARBA" id="ARBA00037281"/>
    </source>
</evidence>
<keyword evidence="2" id="KW-1003">Cell membrane</keyword>
<dbReference type="InterPro" id="IPR001173">
    <property type="entry name" value="Glyco_trans_2-like"/>
</dbReference>
<evidence type="ECO:0000256" key="1">
    <source>
        <dbReference type="ARBA" id="ARBA00004236"/>
    </source>
</evidence>
<feature type="transmembrane region" description="Helical" evidence="11">
    <location>
        <begin position="298"/>
        <end position="318"/>
    </location>
</feature>
<evidence type="ECO:0000256" key="11">
    <source>
        <dbReference type="SAM" id="Phobius"/>
    </source>
</evidence>
<feature type="transmembrane region" description="Helical" evidence="11">
    <location>
        <begin position="325"/>
        <end position="345"/>
    </location>
</feature>
<name>A0ABS3L2D8_9STAP</name>
<feature type="transmembrane region" description="Helical" evidence="11">
    <location>
        <begin position="273"/>
        <end position="292"/>
    </location>
</feature>
<dbReference type="PANTHER" id="PTHR43646:SF2">
    <property type="entry name" value="GLYCOSYLTRANSFERASE 2-LIKE DOMAIN-CONTAINING PROTEIN"/>
    <property type="match status" value="1"/>
</dbReference>
<dbReference type="InterPro" id="IPR029044">
    <property type="entry name" value="Nucleotide-diphossugar_trans"/>
</dbReference>
<accession>A0ABS3L2D8</accession>
<comment type="pathway">
    <text evidence="8">Carotenoid biosynthesis; staphyloxanthin biosynthesis; staphyloxanthin from farnesyl diphosphate: step 4/5.</text>
</comment>
<keyword evidence="5" id="KW-0125">Carotenoid biosynthesis</keyword>
<keyword evidence="6 11" id="KW-0472">Membrane</keyword>
<proteinExistence type="inferred from homology"/>
<comment type="similarity">
    <text evidence="9">Belongs to the glycosyltransferase 2 family. CrtQ subfamily.</text>
</comment>
<evidence type="ECO:0000256" key="8">
    <source>
        <dbReference type="ARBA" id="ARBA00037904"/>
    </source>
</evidence>
<dbReference type="PANTHER" id="PTHR43646">
    <property type="entry name" value="GLYCOSYLTRANSFERASE"/>
    <property type="match status" value="1"/>
</dbReference>
<organism evidence="13 14">
    <name type="scientific">Staphylococcus nepalensis</name>
    <dbReference type="NCBI Taxonomy" id="214473"/>
    <lineage>
        <taxon>Bacteria</taxon>
        <taxon>Bacillati</taxon>
        <taxon>Bacillota</taxon>
        <taxon>Bacilli</taxon>
        <taxon>Bacillales</taxon>
        <taxon>Staphylococcaceae</taxon>
        <taxon>Staphylococcus</taxon>
    </lineage>
</organism>
<dbReference type="Proteomes" id="UP000664081">
    <property type="component" value="Unassembled WGS sequence"/>
</dbReference>
<sequence length="366" mass="41678">MISYIIAIVFTLASMLSGKCMYMYRATITSKIKENKTVVSVIVPARNEAANLPKLLNSIPKNERIEVIVMDDDSTDNTQAIAVHYGAKAYTVNNDKAWKGKSHACWEGSRYATNDLLMFVDADIQFTSETSIWRIVNQYHLQGDKGLLSIQPFHKIKQIYENGSAIFNLMTIVGMNKFSITETLNNKQSAFGPLILTNKQDYKLTRGHLNAKDKVIEGFALSNAYHDFNLPVDLFEGQGAVNFRMYPQGFVTLLEGWSKHFALGSKATQKSTLALVFLWLFGSIISTLTILFATKLGFIYIMLAIIIYLMYAWQFHIFIRRTGNFNFIASICHPLLLVCFVGIFFKSWLDINIFKRIHWKGRKIDL</sequence>
<evidence type="ECO:0000256" key="2">
    <source>
        <dbReference type="ARBA" id="ARBA00022475"/>
    </source>
</evidence>
<keyword evidence="11" id="KW-1133">Transmembrane helix</keyword>
<reference evidence="13 14" key="1">
    <citation type="submission" date="2021-03" db="EMBL/GenBank/DDBJ databases">
        <title>Staphylococci and Mammaliicocci in bats.</title>
        <authorList>
            <person name="Fountain K."/>
        </authorList>
    </citation>
    <scope>NUCLEOTIDE SEQUENCE [LARGE SCALE GENOMIC DNA]</scope>
    <source>
        <strain evidence="13 14">18_1_E_SW</strain>
    </source>
</reference>
<evidence type="ECO:0000313" key="14">
    <source>
        <dbReference type="Proteomes" id="UP000664081"/>
    </source>
</evidence>
<feature type="domain" description="Glycosyltransferase 2-like" evidence="12">
    <location>
        <begin position="40"/>
        <end position="132"/>
    </location>
</feature>
<dbReference type="EMBL" id="JAFNLT010000009">
    <property type="protein sequence ID" value="MBO1227712.1"/>
    <property type="molecule type" value="Genomic_DNA"/>
</dbReference>